<dbReference type="PaxDb" id="67767-A0A0J7JY80"/>
<keyword evidence="2" id="KW-1185">Reference proteome</keyword>
<gene>
    <name evidence="1" type="ORF">RF55_21688</name>
</gene>
<name>A0A0J7JY80_LASNI</name>
<sequence>MLNTSTIDRNISIARLARRALRHISIASANTSSAVMPVLNTEPNRTAKLFSPNSHWLMLLNQYPATGFSK</sequence>
<organism evidence="1 2">
    <name type="scientific">Lasius niger</name>
    <name type="common">Black garden ant</name>
    <dbReference type="NCBI Taxonomy" id="67767"/>
    <lineage>
        <taxon>Eukaryota</taxon>
        <taxon>Metazoa</taxon>
        <taxon>Ecdysozoa</taxon>
        <taxon>Arthropoda</taxon>
        <taxon>Hexapoda</taxon>
        <taxon>Insecta</taxon>
        <taxon>Pterygota</taxon>
        <taxon>Neoptera</taxon>
        <taxon>Endopterygota</taxon>
        <taxon>Hymenoptera</taxon>
        <taxon>Apocrita</taxon>
        <taxon>Aculeata</taxon>
        <taxon>Formicoidea</taxon>
        <taxon>Formicidae</taxon>
        <taxon>Formicinae</taxon>
        <taxon>Lasius</taxon>
        <taxon>Lasius</taxon>
    </lineage>
</organism>
<protein>
    <submittedName>
        <fullName evidence="1">Uncharacterized protein</fullName>
    </submittedName>
</protein>
<accession>A0A0J7JY80</accession>
<evidence type="ECO:0000313" key="1">
    <source>
        <dbReference type="EMBL" id="KMQ82841.1"/>
    </source>
</evidence>
<reference evidence="1 2" key="1">
    <citation type="submission" date="2015-04" db="EMBL/GenBank/DDBJ databases">
        <title>Lasius niger genome sequencing.</title>
        <authorList>
            <person name="Konorov E.A."/>
            <person name="Nikitin M.A."/>
            <person name="Kirill M.V."/>
            <person name="Chang P."/>
        </authorList>
    </citation>
    <scope>NUCLEOTIDE SEQUENCE [LARGE SCALE GENOMIC DNA]</scope>
    <source>
        <tissue evidence="1">Whole</tissue>
    </source>
</reference>
<dbReference type="EMBL" id="LBMM01022719">
    <property type="protein sequence ID" value="KMQ82841.1"/>
    <property type="molecule type" value="Genomic_DNA"/>
</dbReference>
<dbReference type="AlphaFoldDB" id="A0A0J7JY80"/>
<dbReference type="Proteomes" id="UP000036403">
    <property type="component" value="Unassembled WGS sequence"/>
</dbReference>
<comment type="caution">
    <text evidence="1">The sequence shown here is derived from an EMBL/GenBank/DDBJ whole genome shotgun (WGS) entry which is preliminary data.</text>
</comment>
<proteinExistence type="predicted"/>
<evidence type="ECO:0000313" key="2">
    <source>
        <dbReference type="Proteomes" id="UP000036403"/>
    </source>
</evidence>